<dbReference type="EMBL" id="FQZM01000024">
    <property type="protein sequence ID" value="SHJ24539.1"/>
    <property type="molecule type" value="Genomic_DNA"/>
</dbReference>
<dbReference type="Pfam" id="PF20797">
    <property type="entry name" value="HepT-like_2"/>
    <property type="match status" value="1"/>
</dbReference>
<dbReference type="RefSeq" id="WP_013824392.1">
    <property type="nucleotide sequence ID" value="NZ_FQZM01000024.1"/>
</dbReference>
<keyword evidence="1" id="KW-0175">Coiled coil</keyword>
<dbReference type="OrthoDB" id="9792853at2"/>
<dbReference type="STRING" id="1121432.SAMN02745219_02083"/>
<organism evidence="3 4">
    <name type="scientific">Desulfofundulus thermosubterraneus DSM 16057</name>
    <dbReference type="NCBI Taxonomy" id="1121432"/>
    <lineage>
        <taxon>Bacteria</taxon>
        <taxon>Bacillati</taxon>
        <taxon>Bacillota</taxon>
        <taxon>Clostridia</taxon>
        <taxon>Eubacteriales</taxon>
        <taxon>Peptococcaceae</taxon>
        <taxon>Desulfofundulus</taxon>
    </lineage>
</organism>
<sequence>MVTAELLVLESRIRLELQQLERLSEELQKTLKPYKNRPVKNTIILRALGSILHDFYSGCEKIFLHIAKEIDRTAPKSESWHRLLLEQMTLPLKGIRPPVITSELAGELAPFLSFRHRFRHRYGFDLEWERMESLVKAMPDTVEHFQRTINSFLDMLAEADDREQNGGDHHGLQ</sequence>
<dbReference type="Gene3D" id="1.20.120.580">
    <property type="entry name" value="bsu32300-like"/>
    <property type="match status" value="1"/>
</dbReference>
<dbReference type="AlphaFoldDB" id="A0A1M6HQP1"/>
<dbReference type="InterPro" id="IPR037038">
    <property type="entry name" value="HepT-like_sf"/>
</dbReference>
<evidence type="ECO:0000313" key="3">
    <source>
        <dbReference type="EMBL" id="SHJ24539.1"/>
    </source>
</evidence>
<dbReference type="InterPro" id="IPR048769">
    <property type="entry name" value="HepT-like_dom"/>
</dbReference>
<protein>
    <recommendedName>
        <fullName evidence="2">HepT-like domain-containing protein</fullName>
    </recommendedName>
</protein>
<reference evidence="4" key="1">
    <citation type="submission" date="2016-11" db="EMBL/GenBank/DDBJ databases">
        <authorList>
            <person name="Varghese N."/>
            <person name="Submissions S."/>
        </authorList>
    </citation>
    <scope>NUCLEOTIDE SEQUENCE [LARGE SCALE GENOMIC DNA]</scope>
    <source>
        <strain evidence="4">DSM 16057</strain>
    </source>
</reference>
<gene>
    <name evidence="3" type="ORF">SAMN02745219_02083</name>
</gene>
<dbReference type="Proteomes" id="UP000184529">
    <property type="component" value="Unassembled WGS sequence"/>
</dbReference>
<feature type="domain" description="HepT-like" evidence="2">
    <location>
        <begin position="47"/>
        <end position="155"/>
    </location>
</feature>
<accession>A0A1M6HQP1</accession>
<evidence type="ECO:0000313" key="4">
    <source>
        <dbReference type="Proteomes" id="UP000184529"/>
    </source>
</evidence>
<proteinExistence type="predicted"/>
<evidence type="ECO:0000256" key="1">
    <source>
        <dbReference type="SAM" id="Coils"/>
    </source>
</evidence>
<evidence type="ECO:0000259" key="2">
    <source>
        <dbReference type="Pfam" id="PF20797"/>
    </source>
</evidence>
<feature type="coiled-coil region" evidence="1">
    <location>
        <begin position="6"/>
        <end position="37"/>
    </location>
</feature>
<keyword evidence="4" id="KW-1185">Reference proteome</keyword>
<name>A0A1M6HQP1_9FIRM</name>